<dbReference type="PROSITE" id="PS00486">
    <property type="entry name" value="DNA_MISMATCH_REPAIR_2"/>
    <property type="match status" value="1"/>
</dbReference>
<evidence type="ECO:0000256" key="5">
    <source>
        <dbReference type="ARBA" id="ARBA00022884"/>
    </source>
</evidence>
<dbReference type="CDD" id="cd03280">
    <property type="entry name" value="ABC_MutS2"/>
    <property type="match status" value="1"/>
</dbReference>
<evidence type="ECO:0000256" key="7">
    <source>
        <dbReference type="HAMAP-Rule" id="MF_00092"/>
    </source>
</evidence>
<dbReference type="Proteomes" id="UP000441797">
    <property type="component" value="Unassembled WGS sequence"/>
</dbReference>
<evidence type="ECO:0000259" key="10">
    <source>
        <dbReference type="PROSITE" id="PS50828"/>
    </source>
</evidence>
<dbReference type="PIRSF" id="PIRSF005814">
    <property type="entry name" value="MutS_YshD"/>
    <property type="match status" value="1"/>
</dbReference>
<feature type="region of interest" description="Disordered" evidence="9">
    <location>
        <begin position="416"/>
        <end position="437"/>
    </location>
</feature>
<keyword evidence="5 7" id="KW-0694">RNA-binding</keyword>
<dbReference type="InterPro" id="IPR002625">
    <property type="entry name" value="Smr_dom"/>
</dbReference>
<keyword evidence="12" id="KW-1185">Reference proteome</keyword>
<name>A0A6N8FSE2_9CHRO</name>
<comment type="function">
    <text evidence="7">Acts as a ribosome collision sensor, splitting the ribosome into its 2 subunits. Detects stalled/collided 70S ribosomes which it binds and splits by an ATP-hydrolysis driven conformational change. Acts upstream of the ribosome quality control system (RQC), a ribosome-associated complex that mediates the extraction of incompletely synthesized nascent chains from stalled ribosomes and their subsequent degradation. Probably generates substrates for RQC.</text>
</comment>
<dbReference type="SMART" id="SM00534">
    <property type="entry name" value="MUTSac"/>
    <property type="match status" value="1"/>
</dbReference>
<dbReference type="GO" id="GO:0016887">
    <property type="term" value="F:ATP hydrolysis activity"/>
    <property type="evidence" value="ECO:0007669"/>
    <property type="project" value="InterPro"/>
</dbReference>
<dbReference type="InterPro" id="IPR027417">
    <property type="entry name" value="P-loop_NTPase"/>
</dbReference>
<keyword evidence="8" id="KW-0175">Coiled coil</keyword>
<evidence type="ECO:0000256" key="9">
    <source>
        <dbReference type="SAM" id="MobiDB-lite"/>
    </source>
</evidence>
<gene>
    <name evidence="7" type="primary">mutS2</name>
    <name evidence="7" type="synonym">rqcU</name>
    <name evidence="11" type="ORF">BWI75_06695</name>
</gene>
<dbReference type="InterPro" id="IPR036063">
    <property type="entry name" value="Smr_dom_sf"/>
</dbReference>
<evidence type="ECO:0000256" key="2">
    <source>
        <dbReference type="ARBA" id="ARBA00022741"/>
    </source>
</evidence>
<dbReference type="SUPFAM" id="SSF160443">
    <property type="entry name" value="SMR domain-like"/>
    <property type="match status" value="1"/>
</dbReference>
<dbReference type="Pfam" id="PF20297">
    <property type="entry name" value="MSSS"/>
    <property type="match status" value="1"/>
</dbReference>
<organism evidence="11 12">
    <name type="scientific">Gloeocapsopsis dulcis AAB1 = 1H9</name>
    <dbReference type="NCBI Taxonomy" id="1433147"/>
    <lineage>
        <taxon>Bacteria</taxon>
        <taxon>Bacillati</taxon>
        <taxon>Cyanobacteriota</taxon>
        <taxon>Cyanophyceae</taxon>
        <taxon>Oscillatoriophycideae</taxon>
        <taxon>Chroococcales</taxon>
        <taxon>Chroococcaceae</taxon>
        <taxon>Gloeocapsopsis</taxon>
        <taxon>Gloeocapsopsis dulcis</taxon>
    </lineage>
</organism>
<proteinExistence type="inferred from homology"/>
<evidence type="ECO:0000313" key="11">
    <source>
        <dbReference type="EMBL" id="MUL36048.1"/>
    </source>
</evidence>
<protein>
    <recommendedName>
        <fullName evidence="7">Endonuclease MutS2</fullName>
        <ecNumber evidence="7">3.1.-.-</ecNumber>
    </recommendedName>
    <alternativeName>
        <fullName evidence="7">Ribosome-associated protein quality control-upstream factor</fullName>
        <shortName evidence="7">RQC-upstream factor</shortName>
        <shortName evidence="7">RqcU</shortName>
        <ecNumber evidence="7">3.6.4.-</ecNumber>
    </alternativeName>
</protein>
<evidence type="ECO:0000256" key="6">
    <source>
        <dbReference type="ARBA" id="ARBA00023125"/>
    </source>
</evidence>
<dbReference type="Pfam" id="PF00488">
    <property type="entry name" value="MutS_V"/>
    <property type="match status" value="2"/>
</dbReference>
<dbReference type="OrthoDB" id="9808166at2"/>
<comment type="function">
    <text evidence="7">Endonuclease that is involved in the suppression of homologous recombination and thus may have a key role in the control of bacterial genetic diversity.</text>
</comment>
<dbReference type="GO" id="GO:0019843">
    <property type="term" value="F:rRNA binding"/>
    <property type="evidence" value="ECO:0007669"/>
    <property type="project" value="UniProtKB-UniRule"/>
</dbReference>
<dbReference type="NCBIfam" id="TIGR01069">
    <property type="entry name" value="mutS2"/>
    <property type="match status" value="1"/>
</dbReference>
<dbReference type="SUPFAM" id="SSF52540">
    <property type="entry name" value="P-loop containing nucleoside triphosphate hydrolases"/>
    <property type="match status" value="1"/>
</dbReference>
<evidence type="ECO:0000256" key="1">
    <source>
        <dbReference type="ARBA" id="ARBA00022730"/>
    </source>
</evidence>
<dbReference type="FunFam" id="3.40.50.300:FF:000830">
    <property type="entry name" value="Endonuclease MutS2"/>
    <property type="match status" value="1"/>
</dbReference>
<dbReference type="GO" id="GO:0045910">
    <property type="term" value="P:negative regulation of DNA recombination"/>
    <property type="evidence" value="ECO:0007669"/>
    <property type="project" value="InterPro"/>
</dbReference>
<sequence length="824" mass="90491">MIQSETLELLEWSRLCQHLSTFAATKLGATAARNLQIPQFQKQSEELLAQTQEAYQLETSLSGGLSFEGVQDIGDALERVQHQGVLTGEELLAIATTLAGTRQLRRAIDNQPDVPVLRALVADIRTYPEIEQEIHRCIDERGQVSDRASTKLSDIRNSLRQIRSQITQKLQNILQRQANAVQELLITKRGDRFVIPVKAPQKDAIPGIVHDTSTSGATLYIEPNSVIPLGNQLRQLTVKEQAEETAIRRALSEQIAAVTSDLEHLLSVATIIDLACARARYSYWLKANPPRFIERGEGETITLRQLHHPLLVWQFAHEQDTAVIPVDLVIKPQIRVVTITGPNTGGKTVTLKTLGLAALMAKVGLFVPAREPVEIPWFDQVLADIGDEQSLQQSLSTFSGHIRRISRIIDALSNNAQNLNSPSDPHPSSRTSSRFANTPHPSLVLLDEVGAGTDPVEGSALAIALLQYLADHAQLSIATTHFGELKALKYQDERFENASVEFDEETLSPTYRLLWGIPGRSNALTIARRLGLNAEVVEQAKTKLGGATEDVNQVIAGLEAQRRLQETKAGEAEKLLQQVQRLYTEVSQKAAQLQEREAQLRQQQEQSIQQALVQAKGEIAQVIRRLQQGSTTAQDAQQATNALAQIAKQHIIPPPPKPKPGFKPQVGDRVRIPRLGQTAEVLSAPDEDGDLSVRFGLMKMSVKLEDIESLDGQKAEAVTSKKQVKEAPRSSTKQDSPVAPPSSLTIRTSQNTIDLRGSRVADAEIILERAIAPAQGPLWIIHGHGTGKLRQGVHTFLQQHPRVSHFEPAAPEDGGTGVTVAYVE</sequence>
<accession>A0A6N8FSE2</accession>
<dbReference type="AlphaFoldDB" id="A0A6N8FSE2"/>
<keyword evidence="1 7" id="KW-0699">rRNA-binding</keyword>
<feature type="region of interest" description="Disordered" evidence="9">
    <location>
        <begin position="709"/>
        <end position="745"/>
    </location>
</feature>
<dbReference type="InterPro" id="IPR046893">
    <property type="entry name" value="MSSS"/>
</dbReference>
<dbReference type="RefSeq" id="WP_105220997.1">
    <property type="nucleotide sequence ID" value="NZ_CAWNSU010000074.1"/>
</dbReference>
<dbReference type="PANTHER" id="PTHR48466:SF2">
    <property type="entry name" value="OS10G0509000 PROTEIN"/>
    <property type="match status" value="1"/>
</dbReference>
<dbReference type="PANTHER" id="PTHR48466">
    <property type="entry name" value="OS10G0509000 PROTEIN-RELATED"/>
    <property type="match status" value="1"/>
</dbReference>
<dbReference type="EC" id="3.6.4.-" evidence="7"/>
<dbReference type="HAMAP" id="MF_00092">
    <property type="entry name" value="MutS2"/>
    <property type="match status" value="1"/>
</dbReference>
<dbReference type="GO" id="GO:0030983">
    <property type="term" value="F:mismatched DNA binding"/>
    <property type="evidence" value="ECO:0007669"/>
    <property type="project" value="InterPro"/>
</dbReference>
<keyword evidence="4 7" id="KW-0067">ATP-binding</keyword>
<feature type="domain" description="Smr" evidence="10">
    <location>
        <begin position="753"/>
        <end position="824"/>
    </location>
</feature>
<dbReference type="Gene3D" id="3.40.50.300">
    <property type="entry name" value="P-loop containing nucleotide triphosphate hydrolases"/>
    <property type="match status" value="1"/>
</dbReference>
<dbReference type="InterPro" id="IPR036187">
    <property type="entry name" value="DNA_mismatch_repair_MutS_sf"/>
</dbReference>
<evidence type="ECO:0000256" key="8">
    <source>
        <dbReference type="SAM" id="Coils"/>
    </source>
</evidence>
<dbReference type="Gene3D" id="3.30.1370.110">
    <property type="match status" value="1"/>
</dbReference>
<dbReference type="EMBL" id="NAPY01000008">
    <property type="protein sequence ID" value="MUL36048.1"/>
    <property type="molecule type" value="Genomic_DNA"/>
</dbReference>
<evidence type="ECO:0000256" key="3">
    <source>
        <dbReference type="ARBA" id="ARBA00022801"/>
    </source>
</evidence>
<evidence type="ECO:0000313" key="12">
    <source>
        <dbReference type="Proteomes" id="UP000441797"/>
    </source>
</evidence>
<keyword evidence="3 7" id="KW-0378">Hydrolase</keyword>
<comment type="similarity">
    <text evidence="7">Belongs to the DNA mismatch repair MutS family. MutS2 subfamily.</text>
</comment>
<dbReference type="InterPro" id="IPR007696">
    <property type="entry name" value="DNA_mismatch_repair_MutS_core"/>
</dbReference>
<comment type="subunit">
    <text evidence="7">Homodimer. Binds to stalled ribosomes, contacting rRNA.</text>
</comment>
<evidence type="ECO:0000256" key="4">
    <source>
        <dbReference type="ARBA" id="ARBA00022840"/>
    </source>
</evidence>
<dbReference type="SUPFAM" id="SSF48334">
    <property type="entry name" value="DNA repair protein MutS, domain III"/>
    <property type="match status" value="1"/>
</dbReference>
<dbReference type="GO" id="GO:0043023">
    <property type="term" value="F:ribosomal large subunit binding"/>
    <property type="evidence" value="ECO:0007669"/>
    <property type="project" value="UniProtKB-UniRule"/>
</dbReference>
<keyword evidence="2 7" id="KW-0547">Nucleotide-binding</keyword>
<dbReference type="SMART" id="SM00463">
    <property type="entry name" value="SMR"/>
    <property type="match status" value="1"/>
</dbReference>
<dbReference type="PROSITE" id="PS50828">
    <property type="entry name" value="SMR"/>
    <property type="match status" value="1"/>
</dbReference>
<keyword evidence="6 7" id="KW-0238">DNA-binding</keyword>
<dbReference type="GO" id="GO:0006298">
    <property type="term" value="P:mismatch repair"/>
    <property type="evidence" value="ECO:0007669"/>
    <property type="project" value="InterPro"/>
</dbReference>
<keyword evidence="7 11" id="KW-0255">Endonuclease</keyword>
<comment type="caution">
    <text evidence="11">The sequence shown here is derived from an EMBL/GenBank/DDBJ whole genome shotgun (WGS) entry which is preliminary data.</text>
</comment>
<reference evidence="11 12" key="1">
    <citation type="journal article" date="2019" name="Front. Microbiol.">
        <title>Genomic Features for Desiccation Tolerance and Sugar Biosynthesis in the Extremophile Gloeocapsopsis sp. UTEX B3054.</title>
        <authorList>
            <person name="Urrejola C."/>
            <person name="Alcorta J."/>
            <person name="Salas L."/>
            <person name="Vasquez M."/>
            <person name="Polz M.F."/>
            <person name="Vicuna R."/>
            <person name="Diez B."/>
        </authorList>
    </citation>
    <scope>NUCLEOTIDE SEQUENCE [LARGE SCALE GENOMIC DNA]</scope>
    <source>
        <strain evidence="11 12">1H9</strain>
    </source>
</reference>
<dbReference type="Pfam" id="PF01713">
    <property type="entry name" value="Smr"/>
    <property type="match status" value="1"/>
</dbReference>
<dbReference type="InterPro" id="IPR005747">
    <property type="entry name" value="MutS2"/>
</dbReference>
<keyword evidence="7" id="KW-0540">Nuclease</keyword>
<dbReference type="InterPro" id="IPR045076">
    <property type="entry name" value="MutS"/>
</dbReference>
<dbReference type="InterPro" id="IPR000432">
    <property type="entry name" value="DNA_mismatch_repair_MutS_C"/>
</dbReference>
<dbReference type="GO" id="GO:0004519">
    <property type="term" value="F:endonuclease activity"/>
    <property type="evidence" value="ECO:0007669"/>
    <property type="project" value="UniProtKB-UniRule"/>
</dbReference>
<dbReference type="EC" id="3.1.-.-" evidence="7"/>
<feature type="coiled-coil region" evidence="8">
    <location>
        <begin position="576"/>
        <end position="610"/>
    </location>
</feature>
<dbReference type="GO" id="GO:0140664">
    <property type="term" value="F:ATP-dependent DNA damage sensor activity"/>
    <property type="evidence" value="ECO:0007669"/>
    <property type="project" value="InterPro"/>
</dbReference>
<feature type="binding site" evidence="7">
    <location>
        <begin position="341"/>
        <end position="348"/>
    </location>
    <ligand>
        <name>ATP</name>
        <dbReference type="ChEBI" id="CHEBI:30616"/>
    </ligand>
</feature>
<dbReference type="SMART" id="SM00533">
    <property type="entry name" value="MUTSd"/>
    <property type="match status" value="1"/>
</dbReference>
<dbReference type="GO" id="GO:0005524">
    <property type="term" value="F:ATP binding"/>
    <property type="evidence" value="ECO:0007669"/>
    <property type="project" value="UniProtKB-UniRule"/>
</dbReference>
<dbReference type="GO" id="GO:0072344">
    <property type="term" value="P:rescue of stalled ribosome"/>
    <property type="evidence" value="ECO:0007669"/>
    <property type="project" value="UniProtKB-UniRule"/>
</dbReference>